<feature type="transmembrane region" description="Helical" evidence="6">
    <location>
        <begin position="206"/>
        <end position="223"/>
    </location>
</feature>
<evidence type="ECO:0000256" key="5">
    <source>
        <dbReference type="ARBA" id="ARBA00023136"/>
    </source>
</evidence>
<organism evidence="8 9">
    <name type="scientific">Bifidobacterium mongoliense</name>
    <dbReference type="NCBI Taxonomy" id="518643"/>
    <lineage>
        <taxon>Bacteria</taxon>
        <taxon>Bacillati</taxon>
        <taxon>Actinomycetota</taxon>
        <taxon>Actinomycetes</taxon>
        <taxon>Bifidobacteriales</taxon>
        <taxon>Bifidobacteriaceae</taxon>
        <taxon>Bifidobacterium</taxon>
    </lineage>
</organism>
<feature type="transmembrane region" description="Helical" evidence="6">
    <location>
        <begin position="346"/>
        <end position="364"/>
    </location>
</feature>
<keyword evidence="2" id="KW-1003">Cell membrane</keyword>
<dbReference type="Proteomes" id="UP000285266">
    <property type="component" value="Unassembled WGS sequence"/>
</dbReference>
<dbReference type="RefSeq" id="WP_123644777.1">
    <property type="nucleotide sequence ID" value="NZ_QRAJ01000003.1"/>
</dbReference>
<feature type="transmembrane region" description="Helical" evidence="6">
    <location>
        <begin position="409"/>
        <end position="427"/>
    </location>
</feature>
<comment type="caution">
    <text evidence="8">The sequence shown here is derived from an EMBL/GenBank/DDBJ whole genome shotgun (WGS) entry which is preliminary data.</text>
</comment>
<feature type="transmembrane region" description="Helical" evidence="6">
    <location>
        <begin position="295"/>
        <end position="315"/>
    </location>
</feature>
<reference evidence="8 9" key="1">
    <citation type="submission" date="2018-07" db="EMBL/GenBank/DDBJ databases">
        <title>The role of parmesan cheese in vectoring bovine microbiota.</title>
        <authorList>
            <person name="Lugli G.A."/>
            <person name="Milani C."/>
        </authorList>
    </citation>
    <scope>NUCLEOTIDE SEQUENCE [LARGE SCALE GENOMIC DNA]</scope>
    <source>
        <strain evidence="8 9">BMONG18</strain>
    </source>
</reference>
<accession>A0A423UES3</accession>
<feature type="domain" description="Major facilitator superfamily (MFS) profile" evidence="7">
    <location>
        <begin position="23"/>
        <end position="433"/>
    </location>
</feature>
<evidence type="ECO:0000256" key="2">
    <source>
        <dbReference type="ARBA" id="ARBA00022475"/>
    </source>
</evidence>
<proteinExistence type="predicted"/>
<dbReference type="PROSITE" id="PS50850">
    <property type="entry name" value="MFS"/>
    <property type="match status" value="1"/>
</dbReference>
<dbReference type="PANTHER" id="PTHR43702">
    <property type="entry name" value="L-FUCOSE-PROTON SYMPORTER"/>
    <property type="match status" value="1"/>
</dbReference>
<dbReference type="InterPro" id="IPR005275">
    <property type="entry name" value="Lfuc_symporter_FucP"/>
</dbReference>
<evidence type="ECO:0000256" key="1">
    <source>
        <dbReference type="ARBA" id="ARBA00004429"/>
    </source>
</evidence>
<evidence type="ECO:0000313" key="8">
    <source>
        <dbReference type="EMBL" id="ROT87211.1"/>
    </source>
</evidence>
<gene>
    <name evidence="8" type="ORF">BMONG18_0821</name>
</gene>
<dbReference type="CDD" id="cd17394">
    <property type="entry name" value="MFS_FucP_like"/>
    <property type="match status" value="1"/>
</dbReference>
<feature type="transmembrane region" description="Helical" evidence="6">
    <location>
        <begin position="151"/>
        <end position="173"/>
    </location>
</feature>
<dbReference type="InterPro" id="IPR036259">
    <property type="entry name" value="MFS_trans_sf"/>
</dbReference>
<comment type="subcellular location">
    <subcellularLocation>
        <location evidence="1">Cell inner membrane</location>
        <topology evidence="1">Multi-pass membrane protein</topology>
    </subcellularLocation>
</comment>
<feature type="transmembrane region" description="Helical" evidence="6">
    <location>
        <begin position="60"/>
        <end position="81"/>
    </location>
</feature>
<dbReference type="Gene3D" id="1.20.1250.20">
    <property type="entry name" value="MFS general substrate transporter like domains"/>
    <property type="match status" value="2"/>
</dbReference>
<feature type="transmembrane region" description="Helical" evidence="6">
    <location>
        <begin position="88"/>
        <end position="105"/>
    </location>
</feature>
<dbReference type="AlphaFoldDB" id="A0A423UES3"/>
<evidence type="ECO:0000256" key="6">
    <source>
        <dbReference type="SAM" id="Phobius"/>
    </source>
</evidence>
<dbReference type="GO" id="GO:0005886">
    <property type="term" value="C:plasma membrane"/>
    <property type="evidence" value="ECO:0007669"/>
    <property type="project" value="UniProtKB-SubCell"/>
</dbReference>
<dbReference type="PANTHER" id="PTHR43702:SF11">
    <property type="entry name" value="L-FUCOSE-PROTON SYMPORTER"/>
    <property type="match status" value="1"/>
</dbReference>
<name>A0A423UES3_9BIFI</name>
<dbReference type="InterPro" id="IPR020846">
    <property type="entry name" value="MFS_dom"/>
</dbReference>
<keyword evidence="5 6" id="KW-0472">Membrane</keyword>
<dbReference type="GO" id="GO:0015535">
    <property type="term" value="F:fucose:proton symporter activity"/>
    <property type="evidence" value="ECO:0007669"/>
    <property type="project" value="InterPro"/>
</dbReference>
<sequence>MSASRTAWKDQSDGYLDRTPMLQFVLVSILFAMWAISSSLNDILITQFKAVFQLSDLATAFVQSAFYGGYFVIAIPASLFIKKSSYKMGIVAGLALFAVGCFLFFPASTLATYSMFLFAIFVEAIGLSFLETSSETFTTLMGPKRLATVRLNISQTMNAVGLIVGILLGKYFVFQNSNLKTEMEKMSPEQARLHGVEQLSRTLVPYRYLLIVLVVLILAFAVTRFPSGRARTATGSVKSASLGETLGYLVRNRRYLKGIGAQFVYIGAQTGIWSFTMRLALTMFPHYTDRDASDFMLWSYAVFFVGRFLGSYLLSRFRETRVLTVYMGLAVVVLIGTIALHSVAAVWMAVIVSLFLGPGWPTIYSRTLETVGDRRYTETAGAVIVMSIVGGAVLPALQGALSDAMGMQFSFILPAIELCIVAVYFVSEMRYDRLTPKQMNELSTTEGAESAQA</sequence>
<evidence type="ECO:0000259" key="7">
    <source>
        <dbReference type="PROSITE" id="PS50850"/>
    </source>
</evidence>
<dbReference type="Pfam" id="PF07690">
    <property type="entry name" value="MFS_1"/>
    <property type="match status" value="1"/>
</dbReference>
<dbReference type="SUPFAM" id="SSF103473">
    <property type="entry name" value="MFS general substrate transporter"/>
    <property type="match status" value="1"/>
</dbReference>
<evidence type="ECO:0000313" key="9">
    <source>
        <dbReference type="Proteomes" id="UP000285266"/>
    </source>
</evidence>
<keyword evidence="3 6" id="KW-0812">Transmembrane</keyword>
<feature type="transmembrane region" description="Helical" evidence="6">
    <location>
        <begin position="376"/>
        <end position="397"/>
    </location>
</feature>
<feature type="transmembrane region" description="Helical" evidence="6">
    <location>
        <begin position="21"/>
        <end position="40"/>
    </location>
</feature>
<evidence type="ECO:0000256" key="4">
    <source>
        <dbReference type="ARBA" id="ARBA00022989"/>
    </source>
</evidence>
<keyword evidence="4 6" id="KW-1133">Transmembrane helix</keyword>
<dbReference type="EMBL" id="QRAJ01000003">
    <property type="protein sequence ID" value="ROT87211.1"/>
    <property type="molecule type" value="Genomic_DNA"/>
</dbReference>
<dbReference type="NCBIfam" id="TIGR00885">
    <property type="entry name" value="fucP"/>
    <property type="match status" value="1"/>
</dbReference>
<feature type="transmembrane region" description="Helical" evidence="6">
    <location>
        <begin position="255"/>
        <end position="275"/>
    </location>
</feature>
<dbReference type="InterPro" id="IPR011701">
    <property type="entry name" value="MFS"/>
</dbReference>
<feature type="transmembrane region" description="Helical" evidence="6">
    <location>
        <begin position="111"/>
        <end position="130"/>
    </location>
</feature>
<dbReference type="InterPro" id="IPR050375">
    <property type="entry name" value="MFS_TsgA-like"/>
</dbReference>
<evidence type="ECO:0000256" key="3">
    <source>
        <dbReference type="ARBA" id="ARBA00022692"/>
    </source>
</evidence>
<feature type="transmembrane region" description="Helical" evidence="6">
    <location>
        <begin position="322"/>
        <end position="340"/>
    </location>
</feature>
<protein>
    <submittedName>
        <fullName evidence="8">L-fucose permease</fullName>
    </submittedName>
</protein>